<dbReference type="AlphaFoldDB" id="A0AAN9U187"/>
<evidence type="ECO:0000313" key="2">
    <source>
        <dbReference type="EMBL" id="KAK7733288.1"/>
    </source>
</evidence>
<dbReference type="Proteomes" id="UP001320245">
    <property type="component" value="Unassembled WGS sequence"/>
</dbReference>
<feature type="compositionally biased region" description="Basic residues" evidence="1">
    <location>
        <begin position="110"/>
        <end position="122"/>
    </location>
</feature>
<reference evidence="2 3" key="1">
    <citation type="journal article" date="2023" name="PLoS ONE">
        <title>Cytospora paraplurivora sp. nov. isolated from orchards with fruit tree decline syndrome in Ontario, Canada.</title>
        <authorList>
            <person name="Ilyukhin E."/>
            <person name="Nguyen H.D.T."/>
            <person name="Castle A.J."/>
            <person name="Ellouze W."/>
        </authorList>
    </citation>
    <scope>NUCLEOTIDE SEQUENCE [LARGE SCALE GENOMIC DNA]</scope>
    <source>
        <strain evidence="2 3">FDS-564</strain>
    </source>
</reference>
<accession>A0AAN9U187</accession>
<protein>
    <submittedName>
        <fullName evidence="2">Uncharacterized protein</fullName>
    </submittedName>
</protein>
<comment type="caution">
    <text evidence="2">The sequence shown here is derived from an EMBL/GenBank/DDBJ whole genome shotgun (WGS) entry which is preliminary data.</text>
</comment>
<keyword evidence="3" id="KW-1185">Reference proteome</keyword>
<gene>
    <name evidence="2" type="ORF">SLS53_008185</name>
</gene>
<evidence type="ECO:0000313" key="3">
    <source>
        <dbReference type="Proteomes" id="UP001320245"/>
    </source>
</evidence>
<dbReference type="EMBL" id="JAJSPL020000047">
    <property type="protein sequence ID" value="KAK7733288.1"/>
    <property type="molecule type" value="Genomic_DNA"/>
</dbReference>
<proteinExistence type="predicted"/>
<feature type="region of interest" description="Disordered" evidence="1">
    <location>
        <begin position="69"/>
        <end position="128"/>
    </location>
</feature>
<organism evidence="2 3">
    <name type="scientific">Cytospora paraplurivora</name>
    <dbReference type="NCBI Taxonomy" id="2898453"/>
    <lineage>
        <taxon>Eukaryota</taxon>
        <taxon>Fungi</taxon>
        <taxon>Dikarya</taxon>
        <taxon>Ascomycota</taxon>
        <taxon>Pezizomycotina</taxon>
        <taxon>Sordariomycetes</taxon>
        <taxon>Sordariomycetidae</taxon>
        <taxon>Diaporthales</taxon>
        <taxon>Cytosporaceae</taxon>
        <taxon>Cytospora</taxon>
    </lineage>
</organism>
<evidence type="ECO:0000256" key="1">
    <source>
        <dbReference type="SAM" id="MobiDB-lite"/>
    </source>
</evidence>
<sequence>MDFRYNDFFSTPVDNFFSAPVDNFCSAPVGNTSVEGHNSTSFGGVNNFSPAAIGNTSFEGALPYPSFPPFSLDQSQTDSAAQAIPTPSPSVSPDVGAAPAQPVAPSVGPVRRRGPGRPRKQRPHDIRPAREGEFIGILWTRMDKASKKGLNYASCKQRPIERRHNERIVERNDGEYRDAVAEYEAEKHRILFPLRGRTTESVRAALVAVEQELVEQLSKVENFPEKAPRYKIRVTMAEEKRAYLRGVLVHCEAQGATQAGYQPPVVGPVVTPVEQDIPVPANVAPVEQEMPFPAYMDPVNGQWTGQQLLNDWSGEAQPMDWLQGQTAVEQPYF</sequence>
<name>A0AAN9U187_9PEZI</name>